<sequence length="608" mass="67861">MKNSLIGLLLLFFSMVSSAQLSVRNDAYVFVKDQVLFVEDDVNLEETTAKIYLRDDAQLIQGSGTTGNSGVGELSVYQNGTVNQWAYNYWCSPVGDILPSNINNPFHVNLIDDSLIGDADPIASSNSTPTNAYEGTADPLVISTRWLYSFVASDQYAEWIYLGFNNDLNPGLGFTMKGHGTATTGNTIYDFRGKPNNGVITNPVLDSQFTLIGNPYPSAIDARDFIHDPANVNEIDGTLFYWEQNGNVASHVLQNYVGGYATYTIDATGTNETFNYALFFTYDAQDNSTPVLTPPPGPVQAEGSKVAGRYIPVGQGFMVEGINGPNSEVTVNNSMREFVKENGTTSYFFRTANYSSENESASNNNQIEYQDNGLSLVPEDFKRFRINVDFTVGESQYTRQLVLNFHDSATPDYDRGLELKLAQVYNSDAYFDLQNKAYGCQAYAFDEALTIPLIVNIEEQQPLRFRIFDIQNFEDTQAIYIHDIENNLYVDLRTQDYDLNVEPGNYTDRFEIVFIPGQSLGVDDFDVSDLTIRQDNDIHQLSVLNPNGLDVKTIEVFDVAGKRMLNQLYDSVSNRYQLSTVNLSDGVYIVNVTSKANAVKSEKIIIKH</sequence>
<dbReference type="RefSeq" id="WP_278006491.1">
    <property type="nucleotide sequence ID" value="NZ_JARSBN010000009.1"/>
</dbReference>
<protein>
    <submittedName>
        <fullName evidence="4">T9SS type A sorting domain-containing protein</fullName>
    </submittedName>
</protein>
<name>A0ABT6G4U8_9FLAO</name>
<comment type="caution">
    <text evidence="4">The sequence shown here is derived from an EMBL/GenBank/DDBJ whole genome shotgun (WGS) entry which is preliminary data.</text>
</comment>
<dbReference type="InterPro" id="IPR026444">
    <property type="entry name" value="Secre_tail"/>
</dbReference>
<keyword evidence="5" id="KW-1185">Reference proteome</keyword>
<dbReference type="NCBIfam" id="TIGR04183">
    <property type="entry name" value="Por_Secre_tail"/>
    <property type="match status" value="1"/>
</dbReference>
<evidence type="ECO:0000259" key="3">
    <source>
        <dbReference type="Pfam" id="PF18962"/>
    </source>
</evidence>
<dbReference type="Pfam" id="PF18962">
    <property type="entry name" value="Por_Secre_tail"/>
    <property type="match status" value="1"/>
</dbReference>
<reference evidence="4 5" key="1">
    <citation type="submission" date="2023-03" db="EMBL/GenBank/DDBJ databases">
        <title>Strain YYF002 represents a novel species in the genus Winogradskyella isolated from seawater.</title>
        <authorList>
            <person name="Fu Z.-Y."/>
        </authorList>
    </citation>
    <scope>NUCLEOTIDE SEQUENCE [LARGE SCALE GENOMIC DNA]</scope>
    <source>
        <strain evidence="4 5">YYF002</strain>
    </source>
</reference>
<evidence type="ECO:0000256" key="2">
    <source>
        <dbReference type="SAM" id="SignalP"/>
    </source>
</evidence>
<evidence type="ECO:0000313" key="5">
    <source>
        <dbReference type="Proteomes" id="UP001529085"/>
    </source>
</evidence>
<accession>A0ABT6G4U8</accession>
<organism evidence="4 5">
    <name type="scientific">Winogradskyella marincola</name>
    <dbReference type="NCBI Taxonomy" id="3037795"/>
    <lineage>
        <taxon>Bacteria</taxon>
        <taxon>Pseudomonadati</taxon>
        <taxon>Bacteroidota</taxon>
        <taxon>Flavobacteriia</taxon>
        <taxon>Flavobacteriales</taxon>
        <taxon>Flavobacteriaceae</taxon>
        <taxon>Winogradskyella</taxon>
    </lineage>
</organism>
<evidence type="ECO:0000256" key="1">
    <source>
        <dbReference type="ARBA" id="ARBA00022729"/>
    </source>
</evidence>
<proteinExistence type="predicted"/>
<dbReference type="EMBL" id="JARSBN010000009">
    <property type="protein sequence ID" value="MDG4717069.1"/>
    <property type="molecule type" value="Genomic_DNA"/>
</dbReference>
<feature type="domain" description="Secretion system C-terminal sorting" evidence="3">
    <location>
        <begin position="549"/>
        <end position="606"/>
    </location>
</feature>
<feature type="chain" id="PRO_5045328906" evidence="2">
    <location>
        <begin position="20"/>
        <end position="608"/>
    </location>
</feature>
<feature type="signal peptide" evidence="2">
    <location>
        <begin position="1"/>
        <end position="19"/>
    </location>
</feature>
<gene>
    <name evidence="4" type="ORF">P7122_14375</name>
</gene>
<dbReference type="Proteomes" id="UP001529085">
    <property type="component" value="Unassembled WGS sequence"/>
</dbReference>
<evidence type="ECO:0000313" key="4">
    <source>
        <dbReference type="EMBL" id="MDG4717069.1"/>
    </source>
</evidence>
<keyword evidence="1 2" id="KW-0732">Signal</keyword>